<feature type="compositionally biased region" description="Polar residues" evidence="1">
    <location>
        <begin position="92"/>
        <end position="127"/>
    </location>
</feature>
<organism evidence="2">
    <name type="scientific">Magallana gigas</name>
    <name type="common">Pacific oyster</name>
    <name type="synonym">Crassostrea gigas</name>
    <dbReference type="NCBI Taxonomy" id="29159"/>
    <lineage>
        <taxon>Eukaryota</taxon>
        <taxon>Metazoa</taxon>
        <taxon>Spiralia</taxon>
        <taxon>Lophotrochozoa</taxon>
        <taxon>Mollusca</taxon>
        <taxon>Bivalvia</taxon>
        <taxon>Autobranchia</taxon>
        <taxon>Pteriomorphia</taxon>
        <taxon>Ostreida</taxon>
        <taxon>Ostreoidea</taxon>
        <taxon>Ostreidae</taxon>
        <taxon>Magallana</taxon>
    </lineage>
</organism>
<name>K1Q7T6_MAGGI</name>
<dbReference type="EMBL" id="JH822901">
    <property type="protein sequence ID" value="EKC17451.1"/>
    <property type="molecule type" value="Genomic_DNA"/>
</dbReference>
<dbReference type="AlphaFoldDB" id="K1Q7T6"/>
<feature type="region of interest" description="Disordered" evidence="1">
    <location>
        <begin position="52"/>
        <end position="127"/>
    </location>
</feature>
<dbReference type="InParanoid" id="K1Q7T6"/>
<dbReference type="HOGENOM" id="CLU_1637048_0_0_1"/>
<reference evidence="2" key="1">
    <citation type="journal article" date="2012" name="Nature">
        <title>The oyster genome reveals stress adaptation and complexity of shell formation.</title>
        <authorList>
            <person name="Zhang G."/>
            <person name="Fang X."/>
            <person name="Guo X."/>
            <person name="Li L."/>
            <person name="Luo R."/>
            <person name="Xu F."/>
            <person name="Yang P."/>
            <person name="Zhang L."/>
            <person name="Wang X."/>
            <person name="Qi H."/>
            <person name="Xiong Z."/>
            <person name="Que H."/>
            <person name="Xie Y."/>
            <person name="Holland P.W."/>
            <person name="Paps J."/>
            <person name="Zhu Y."/>
            <person name="Wu F."/>
            <person name="Chen Y."/>
            <person name="Wang J."/>
            <person name="Peng C."/>
            <person name="Meng J."/>
            <person name="Yang L."/>
            <person name="Liu J."/>
            <person name="Wen B."/>
            <person name="Zhang N."/>
            <person name="Huang Z."/>
            <person name="Zhu Q."/>
            <person name="Feng Y."/>
            <person name="Mount A."/>
            <person name="Hedgecock D."/>
            <person name="Xu Z."/>
            <person name="Liu Y."/>
            <person name="Domazet-Loso T."/>
            <person name="Du Y."/>
            <person name="Sun X."/>
            <person name="Zhang S."/>
            <person name="Liu B."/>
            <person name="Cheng P."/>
            <person name="Jiang X."/>
            <person name="Li J."/>
            <person name="Fan D."/>
            <person name="Wang W."/>
            <person name="Fu W."/>
            <person name="Wang T."/>
            <person name="Wang B."/>
            <person name="Zhang J."/>
            <person name="Peng Z."/>
            <person name="Li Y."/>
            <person name="Li N."/>
            <person name="Wang J."/>
            <person name="Chen M."/>
            <person name="He Y."/>
            <person name="Tan F."/>
            <person name="Song X."/>
            <person name="Zheng Q."/>
            <person name="Huang R."/>
            <person name="Yang H."/>
            <person name="Du X."/>
            <person name="Chen L."/>
            <person name="Yang M."/>
            <person name="Gaffney P.M."/>
            <person name="Wang S."/>
            <person name="Luo L."/>
            <person name="She Z."/>
            <person name="Ming Y."/>
            <person name="Huang W."/>
            <person name="Zhang S."/>
            <person name="Huang B."/>
            <person name="Zhang Y."/>
            <person name="Qu T."/>
            <person name="Ni P."/>
            <person name="Miao G."/>
            <person name="Wang J."/>
            <person name="Wang Q."/>
            <person name="Steinberg C.E."/>
            <person name="Wang H."/>
            <person name="Li N."/>
            <person name="Qian L."/>
            <person name="Zhang G."/>
            <person name="Li Y."/>
            <person name="Yang H."/>
            <person name="Liu X."/>
            <person name="Wang J."/>
            <person name="Yin Y."/>
            <person name="Wang J."/>
        </authorList>
    </citation>
    <scope>NUCLEOTIDE SEQUENCE [LARGE SCALE GENOMIC DNA]</scope>
    <source>
        <strain evidence="2">05x7-T-G4-1.051#20</strain>
    </source>
</reference>
<evidence type="ECO:0000256" key="1">
    <source>
        <dbReference type="SAM" id="MobiDB-lite"/>
    </source>
</evidence>
<feature type="compositionally biased region" description="Low complexity" evidence="1">
    <location>
        <begin position="52"/>
        <end position="63"/>
    </location>
</feature>
<feature type="compositionally biased region" description="Low complexity" evidence="1">
    <location>
        <begin position="81"/>
        <end position="91"/>
    </location>
</feature>
<gene>
    <name evidence="2" type="ORF">CGI_10000808</name>
</gene>
<evidence type="ECO:0000313" key="2">
    <source>
        <dbReference type="EMBL" id="EKC17451.1"/>
    </source>
</evidence>
<accession>K1Q7T6</accession>
<sequence>MYPCTSSPSRSYGDFEEEWIKLGEESYVGIFESGRDNPTKYKALEGRFLGNSPASPISIASSPPASPKNCNMPSNPPLPIYSPSSPSDVSSNTALQISVPELNSISNLPTPDHNLTPSRNTTVPQTTPAQNLWAVSTQGGAKRSLRTRGFSSCGPFTNLDDC</sequence>
<proteinExistence type="predicted"/>
<protein>
    <submittedName>
        <fullName evidence="2">Uncharacterized protein</fullName>
    </submittedName>
</protein>